<keyword evidence="3 5" id="KW-0067">ATP-binding</keyword>
<dbReference type="PANTHER" id="PTHR45772:SF7">
    <property type="entry name" value="AMINO ACID ABC TRANSPORTER ATP-BINDING PROTEIN"/>
    <property type="match status" value="1"/>
</dbReference>
<dbReference type="SMART" id="SM00382">
    <property type="entry name" value="AAA"/>
    <property type="match status" value="1"/>
</dbReference>
<proteinExistence type="predicted"/>
<dbReference type="EMBL" id="JAUSTW010000007">
    <property type="protein sequence ID" value="MDQ0200947.1"/>
    <property type="molecule type" value="Genomic_DNA"/>
</dbReference>
<organism evidence="5 6">
    <name type="scientific">Neobacillus ginsengisoli</name>
    <dbReference type="NCBI Taxonomy" id="904295"/>
    <lineage>
        <taxon>Bacteria</taxon>
        <taxon>Bacillati</taxon>
        <taxon>Bacillota</taxon>
        <taxon>Bacilli</taxon>
        <taxon>Bacillales</taxon>
        <taxon>Bacillaceae</taxon>
        <taxon>Neobacillus</taxon>
    </lineage>
</organism>
<name>A0ABT9XZE7_9BACI</name>
<keyword evidence="1" id="KW-0813">Transport</keyword>
<accession>A0ABT9XZE7</accession>
<evidence type="ECO:0000256" key="3">
    <source>
        <dbReference type="ARBA" id="ARBA00022840"/>
    </source>
</evidence>
<keyword evidence="6" id="KW-1185">Reference proteome</keyword>
<evidence type="ECO:0000256" key="1">
    <source>
        <dbReference type="ARBA" id="ARBA00022448"/>
    </source>
</evidence>
<comment type="caution">
    <text evidence="5">The sequence shown here is derived from an EMBL/GenBank/DDBJ whole genome shotgun (WGS) entry which is preliminary data.</text>
</comment>
<evidence type="ECO:0000259" key="4">
    <source>
        <dbReference type="PROSITE" id="PS50893"/>
    </source>
</evidence>
<protein>
    <submittedName>
        <fullName evidence="5">Branched-chain amino acid transport system ATP-binding protein</fullName>
    </submittedName>
</protein>
<dbReference type="InterPro" id="IPR027417">
    <property type="entry name" value="P-loop_NTPase"/>
</dbReference>
<dbReference type="InterPro" id="IPR051120">
    <property type="entry name" value="ABC_AA/LPS_Transport"/>
</dbReference>
<dbReference type="PROSITE" id="PS50893">
    <property type="entry name" value="ABC_TRANSPORTER_2"/>
    <property type="match status" value="1"/>
</dbReference>
<dbReference type="InterPro" id="IPR003439">
    <property type="entry name" value="ABC_transporter-like_ATP-bd"/>
</dbReference>
<dbReference type="RefSeq" id="WP_307411604.1">
    <property type="nucleotide sequence ID" value="NZ_JAUSTW010000007.1"/>
</dbReference>
<dbReference type="InterPro" id="IPR032823">
    <property type="entry name" value="BCA_ABC_TP_C"/>
</dbReference>
<dbReference type="Gene3D" id="3.40.50.300">
    <property type="entry name" value="P-loop containing nucleotide triphosphate hydrolases"/>
    <property type="match status" value="1"/>
</dbReference>
<reference evidence="5 6" key="1">
    <citation type="submission" date="2023-07" db="EMBL/GenBank/DDBJ databases">
        <title>Genomic Encyclopedia of Type Strains, Phase IV (KMG-IV): sequencing the most valuable type-strain genomes for metagenomic binning, comparative biology and taxonomic classification.</title>
        <authorList>
            <person name="Goeker M."/>
        </authorList>
    </citation>
    <scope>NUCLEOTIDE SEQUENCE [LARGE SCALE GENOMIC DNA]</scope>
    <source>
        <strain evidence="5 6">DSM 27594</strain>
    </source>
</reference>
<dbReference type="InterPro" id="IPR003593">
    <property type="entry name" value="AAA+_ATPase"/>
</dbReference>
<dbReference type="GO" id="GO:0005524">
    <property type="term" value="F:ATP binding"/>
    <property type="evidence" value="ECO:0007669"/>
    <property type="project" value="UniProtKB-KW"/>
</dbReference>
<keyword evidence="2" id="KW-0547">Nucleotide-binding</keyword>
<gene>
    <name evidence="5" type="ORF">J2S10_004149</name>
</gene>
<evidence type="ECO:0000313" key="5">
    <source>
        <dbReference type="EMBL" id="MDQ0200947.1"/>
    </source>
</evidence>
<sequence length="259" mass="28947">MKANKPLLKVDNVGIRFGGLKAVSDVNLHLNQGELIGLIGPNGAGKTTFFNLLTGVYVPTEGSIELDNERLNGLAPYKITKKGISRTFQNIRLFSELSVLDNVKVAYHSLAKHSMISSIFRLPPHFSGEKEMEEKAIEFLKIFKLEPFMHEKAKNLPYGQQRRLEIARALAANPKLLLLDEPAAGMNPQETEELMNLIALIRERFSLTILLIEHDMPLVMGVCERIYVLDSGQLIAEGTPEQIRNNPKVIKAYLGEEVS</sequence>
<evidence type="ECO:0000313" key="6">
    <source>
        <dbReference type="Proteomes" id="UP001224122"/>
    </source>
</evidence>
<dbReference type="PANTHER" id="PTHR45772">
    <property type="entry name" value="CONSERVED COMPONENT OF ABC TRANSPORTER FOR NATURAL AMINO ACIDS-RELATED"/>
    <property type="match status" value="1"/>
</dbReference>
<dbReference type="SUPFAM" id="SSF52540">
    <property type="entry name" value="P-loop containing nucleoside triphosphate hydrolases"/>
    <property type="match status" value="1"/>
</dbReference>
<dbReference type="Proteomes" id="UP001224122">
    <property type="component" value="Unassembled WGS sequence"/>
</dbReference>
<evidence type="ECO:0000256" key="2">
    <source>
        <dbReference type="ARBA" id="ARBA00022741"/>
    </source>
</evidence>
<dbReference type="Pfam" id="PF00005">
    <property type="entry name" value="ABC_tran"/>
    <property type="match status" value="1"/>
</dbReference>
<dbReference type="CDD" id="cd03219">
    <property type="entry name" value="ABC_Mj1267_LivG_branched"/>
    <property type="match status" value="1"/>
</dbReference>
<dbReference type="Pfam" id="PF12399">
    <property type="entry name" value="BCA_ABC_TP_C"/>
    <property type="match status" value="1"/>
</dbReference>
<feature type="domain" description="ABC transporter" evidence="4">
    <location>
        <begin position="8"/>
        <end position="256"/>
    </location>
</feature>